<keyword evidence="2" id="KW-0472">Membrane</keyword>
<reference evidence="3" key="1">
    <citation type="submission" date="2021-01" db="EMBL/GenBank/DDBJ databases">
        <title>Whole genome shotgun sequence of Rugosimonospora africana NBRC 104875.</title>
        <authorList>
            <person name="Komaki H."/>
            <person name="Tamura T."/>
        </authorList>
    </citation>
    <scope>NUCLEOTIDE SEQUENCE</scope>
    <source>
        <strain evidence="3">NBRC 104875</strain>
    </source>
</reference>
<gene>
    <name evidence="3" type="ORF">Raf01_96940</name>
</gene>
<proteinExistence type="predicted"/>
<sequence>MSEPHARPRCLVVRVGRLRIDVPGSLGYFGGIGAAVAFGVIEPPLGLFIAAVPLLKMLHRRSLPTPVRFVSEILQGAAQPVDGKAEGTIRLSDPEASAARDVETADSAERGEQIKRGQAVPARA</sequence>
<organism evidence="3 4">
    <name type="scientific">Rugosimonospora africana</name>
    <dbReference type="NCBI Taxonomy" id="556532"/>
    <lineage>
        <taxon>Bacteria</taxon>
        <taxon>Bacillati</taxon>
        <taxon>Actinomycetota</taxon>
        <taxon>Actinomycetes</taxon>
        <taxon>Micromonosporales</taxon>
        <taxon>Micromonosporaceae</taxon>
        <taxon>Rugosimonospora</taxon>
    </lineage>
</organism>
<evidence type="ECO:0000313" key="3">
    <source>
        <dbReference type="EMBL" id="GIH21522.1"/>
    </source>
</evidence>
<evidence type="ECO:0000256" key="1">
    <source>
        <dbReference type="SAM" id="MobiDB-lite"/>
    </source>
</evidence>
<evidence type="ECO:0000313" key="4">
    <source>
        <dbReference type="Proteomes" id="UP000642748"/>
    </source>
</evidence>
<keyword evidence="2" id="KW-1133">Transmembrane helix</keyword>
<dbReference type="Proteomes" id="UP000642748">
    <property type="component" value="Unassembled WGS sequence"/>
</dbReference>
<keyword evidence="4" id="KW-1185">Reference proteome</keyword>
<feature type="compositionally biased region" description="Basic and acidic residues" evidence="1">
    <location>
        <begin position="98"/>
        <end position="115"/>
    </location>
</feature>
<feature type="transmembrane region" description="Helical" evidence="2">
    <location>
        <begin position="28"/>
        <end position="55"/>
    </location>
</feature>
<evidence type="ECO:0000256" key="2">
    <source>
        <dbReference type="SAM" id="Phobius"/>
    </source>
</evidence>
<dbReference type="AlphaFoldDB" id="A0A8J3VW95"/>
<name>A0A8J3VW95_9ACTN</name>
<accession>A0A8J3VW95</accession>
<comment type="caution">
    <text evidence="3">The sequence shown here is derived from an EMBL/GenBank/DDBJ whole genome shotgun (WGS) entry which is preliminary data.</text>
</comment>
<dbReference type="EMBL" id="BONZ01000136">
    <property type="protein sequence ID" value="GIH21522.1"/>
    <property type="molecule type" value="Genomic_DNA"/>
</dbReference>
<keyword evidence="2" id="KW-0812">Transmembrane</keyword>
<feature type="region of interest" description="Disordered" evidence="1">
    <location>
        <begin position="83"/>
        <end position="124"/>
    </location>
</feature>
<protein>
    <submittedName>
        <fullName evidence="3">Uncharacterized protein</fullName>
    </submittedName>
</protein>